<accession>A0AAJ8DXW7</accession>
<protein>
    <submittedName>
        <fullName evidence="2">Uncharacterized protein</fullName>
    </submittedName>
</protein>
<sequence length="157" mass="17852">MGDWEEERKEERSKELAEGREEEEEEEKSRPSFEATNASGRSRTLSCVLYSVSSTLQPCERNAGPLYTILMCDRYPLRSYTLRRQLDEPLAQRGVIGRPVLSLADPAVLSLQKSRKGFEGRRSSDRTVQTDKAEQCIRQAATPSTNKSRFNVYNSIS</sequence>
<feature type="region of interest" description="Disordered" evidence="1">
    <location>
        <begin position="114"/>
        <end position="133"/>
    </location>
</feature>
<evidence type="ECO:0000313" key="2">
    <source>
        <dbReference type="RefSeq" id="XP_059600140.1"/>
    </source>
</evidence>
<dbReference type="AlphaFoldDB" id="A0AAJ8DXW7"/>
<dbReference type="GeneID" id="84590553"/>
<proteinExistence type="predicted"/>
<feature type="region of interest" description="Disordered" evidence="1">
    <location>
        <begin position="1"/>
        <end position="37"/>
    </location>
</feature>
<reference evidence="2" key="1">
    <citation type="submission" date="2025-02" db="EMBL/GenBank/DDBJ databases">
        <authorList>
            <consortium name="NCBI Genome Project"/>
        </authorList>
    </citation>
    <scope>NUCLEOTIDE SEQUENCE</scope>
</reference>
<dbReference type="VEuPathDB" id="FungiDB:An02g13780"/>
<name>A0AAJ8DXW7_ASPNG</name>
<organism evidence="2">
    <name type="scientific">Aspergillus niger</name>
    <dbReference type="NCBI Taxonomy" id="5061"/>
    <lineage>
        <taxon>Eukaryota</taxon>
        <taxon>Fungi</taxon>
        <taxon>Dikarya</taxon>
        <taxon>Ascomycota</taxon>
        <taxon>Pezizomycotina</taxon>
        <taxon>Eurotiomycetes</taxon>
        <taxon>Eurotiomycetidae</taxon>
        <taxon>Eurotiales</taxon>
        <taxon>Aspergillaceae</taxon>
        <taxon>Aspergillus</taxon>
        <taxon>Aspergillus subgen. Circumdati</taxon>
    </lineage>
</organism>
<feature type="compositionally biased region" description="Basic and acidic residues" evidence="1">
    <location>
        <begin position="1"/>
        <end position="19"/>
    </location>
</feature>
<gene>
    <name evidence="2" type="ORF">An02g13780</name>
</gene>
<evidence type="ECO:0000256" key="1">
    <source>
        <dbReference type="SAM" id="MobiDB-lite"/>
    </source>
</evidence>
<dbReference type="RefSeq" id="XP_059600140.1">
    <property type="nucleotide sequence ID" value="XM_059746771.1"/>
</dbReference>
<dbReference type="KEGG" id="ang:An02g13780"/>
<reference evidence="2" key="2">
    <citation type="submission" date="2025-08" db="UniProtKB">
        <authorList>
            <consortium name="RefSeq"/>
        </authorList>
    </citation>
    <scope>IDENTIFICATION</scope>
</reference>
<feature type="compositionally biased region" description="Basic and acidic residues" evidence="1">
    <location>
        <begin position="116"/>
        <end position="133"/>
    </location>
</feature>